<dbReference type="OrthoDB" id="162559at2759"/>
<comment type="caution">
    <text evidence="5">The sequence shown here is derived from an EMBL/GenBank/DDBJ whole genome shotgun (WGS) entry which is preliminary data.</text>
</comment>
<evidence type="ECO:0000256" key="1">
    <source>
        <dbReference type="SAM" id="MobiDB-lite"/>
    </source>
</evidence>
<evidence type="ECO:0000256" key="2">
    <source>
        <dbReference type="SAM" id="Phobius"/>
    </source>
</evidence>
<feature type="transmembrane region" description="Helical" evidence="2">
    <location>
        <begin position="809"/>
        <end position="832"/>
    </location>
</feature>
<dbReference type="EMBL" id="SPLM01000109">
    <property type="protein sequence ID" value="TMW59675.1"/>
    <property type="molecule type" value="Genomic_DNA"/>
</dbReference>
<keyword evidence="2" id="KW-0472">Membrane</keyword>
<reference evidence="5" key="1">
    <citation type="submission" date="2019-03" db="EMBL/GenBank/DDBJ databases">
        <title>Long read genome sequence of the mycoparasitic Pythium oligandrum ATCC 38472 isolated from sugarbeet rhizosphere.</title>
        <authorList>
            <person name="Gaulin E."/>
        </authorList>
    </citation>
    <scope>NUCLEOTIDE SEQUENCE</scope>
    <source>
        <strain evidence="5">ATCC 38472_TT</strain>
    </source>
</reference>
<dbReference type="Gene3D" id="2.160.20.10">
    <property type="entry name" value="Single-stranded right-handed beta-helix, Pectin lyase-like"/>
    <property type="match status" value="1"/>
</dbReference>
<dbReference type="SMART" id="SM00710">
    <property type="entry name" value="PbH1"/>
    <property type="match status" value="7"/>
</dbReference>
<keyword evidence="6" id="KW-1185">Reference proteome</keyword>
<feature type="compositionally biased region" description="Basic and acidic residues" evidence="1">
    <location>
        <begin position="923"/>
        <end position="934"/>
    </location>
</feature>
<feature type="transmembrane region" description="Helical" evidence="2">
    <location>
        <begin position="985"/>
        <end position="1005"/>
    </location>
</feature>
<dbReference type="SUPFAM" id="SSF51126">
    <property type="entry name" value="Pectin lyase-like"/>
    <property type="match status" value="2"/>
</dbReference>
<feature type="signal peptide" evidence="3">
    <location>
        <begin position="1"/>
        <end position="22"/>
    </location>
</feature>
<dbReference type="AlphaFoldDB" id="A0A8K1CBB7"/>
<evidence type="ECO:0000256" key="3">
    <source>
        <dbReference type="SAM" id="SignalP"/>
    </source>
</evidence>
<dbReference type="InterPro" id="IPR039448">
    <property type="entry name" value="Beta_helix"/>
</dbReference>
<feature type="compositionally biased region" description="Basic and acidic residues" evidence="1">
    <location>
        <begin position="905"/>
        <end position="915"/>
    </location>
</feature>
<feature type="domain" description="Right handed beta helix" evidence="4">
    <location>
        <begin position="149"/>
        <end position="328"/>
    </location>
</feature>
<feature type="chain" id="PRO_5035428547" description="Right handed beta helix domain-containing protein" evidence="3">
    <location>
        <begin position="23"/>
        <end position="1064"/>
    </location>
</feature>
<keyword evidence="3" id="KW-0732">Signal</keyword>
<dbReference type="InterPro" id="IPR006626">
    <property type="entry name" value="PbH1"/>
</dbReference>
<feature type="transmembrane region" description="Helical" evidence="2">
    <location>
        <begin position="1025"/>
        <end position="1046"/>
    </location>
</feature>
<dbReference type="PANTHER" id="PTHR11319">
    <property type="entry name" value="G PROTEIN-COUPLED RECEPTOR-RELATED"/>
    <property type="match status" value="1"/>
</dbReference>
<evidence type="ECO:0000313" key="6">
    <source>
        <dbReference type="Proteomes" id="UP000794436"/>
    </source>
</evidence>
<sequence>MEERLRQALVFLVLWSLGHVWARTLYVALDGADANGCGLTLQAACASLVYTIKLSQDGGVIQLSDGVYTEKGDVVQFGGASGFKELTIQSASGDPTKVTIDRAYNGRLFVFGDGVVSITFKQIKFDRGGWSTAAPDADYAGALMRFTSTNGTITFTECRFERMRNPNKGYGGRGGVGMINAGSPRFENCYFNDNWAGVASAFYINGVAQPSFKGCVFENSGCFQDGWGGVLVPEGESTATWEDCTFRNNVCDYGGAVDDGGTANPTFTRCVFEGNYARGFGGAYYGFGDTRTKFIECQFFKNRLPKGSNGQDFYLSSSVEVTFESCSFDAGPDPVFVADGASGAAKDKSKLIMHKSTVKGYRAAAGVYLIAVDAQGEFESTVFENNACSRGGVISSERPTTIRKCNFRHNNATDGGVILFGSKTAVTYIIEDSDFVENIAFNTGGAIKIIGPNTLKVTNSHFAGNSAFGAGGGAFYIASDSTVQISDSSFIENRALIGGAIWSEGTLKVQRTTFEKNALVLNNDDGGDMCGVTAGTGGAIYASSLSSMSLDGAGTCTLPRLEFVGLEFKQNAAGDGGGGAIFVDRTLPSCIKEKPQVCQDCKFTNNTASYGEDIATIANALVFRTDAIPTTWDLMVPVDISIGAVDRFGQPLRGSHLPLIVRASLNPRQALAASEVLSVRLVSNVSRIMRAGDATFKAMALQLPLEALNSIDVPLNLTFRSDLTASGGSEMILIREITLAKCPNEKGALNSDGLCLMEAKDDKQTVIAGVVFSVVLGASFAFAFYWSYKHSQRVMDTLRQLVTGVGASLIRLAFELLDVLSDITTLVNLFVYDVNLKHEKFVRAAYVTLFAISFLPSIAVMRATMENVILQWKRMHNLRKIREAMKKRRQKKVGQVPGASQMSGRSDRSDGREGEGGWTEGFSKIEHPVDKETKTNASPITPILNRSASQKWDMRALQTHIATKIETLEHDLVYHRSRAKYMQRVMIRLLAEDILLFLLNLYIYLENQSNSVFLQSQFRKTLEFSILMSAMSFGSQVQSIVAWLAANKVGEVRKELDALLQLRV</sequence>
<dbReference type="InterPro" id="IPR011050">
    <property type="entry name" value="Pectin_lyase_fold/virulence"/>
</dbReference>
<accession>A0A8K1CBB7</accession>
<keyword evidence="2" id="KW-1133">Transmembrane helix</keyword>
<gene>
    <name evidence="5" type="ORF">Poli38472_004744</name>
</gene>
<proteinExistence type="predicted"/>
<name>A0A8K1CBB7_PYTOL</name>
<dbReference type="PANTHER" id="PTHR11319:SF35">
    <property type="entry name" value="OUTER MEMBRANE PROTEIN PMPC-RELATED"/>
    <property type="match status" value="1"/>
</dbReference>
<dbReference type="Proteomes" id="UP000794436">
    <property type="component" value="Unassembled WGS sequence"/>
</dbReference>
<feature type="transmembrane region" description="Helical" evidence="2">
    <location>
        <begin position="766"/>
        <end position="788"/>
    </location>
</feature>
<dbReference type="Pfam" id="PF13229">
    <property type="entry name" value="Beta_helix"/>
    <property type="match status" value="1"/>
</dbReference>
<evidence type="ECO:0000259" key="4">
    <source>
        <dbReference type="Pfam" id="PF13229"/>
    </source>
</evidence>
<dbReference type="InterPro" id="IPR012334">
    <property type="entry name" value="Pectin_lyas_fold"/>
</dbReference>
<feature type="transmembrane region" description="Helical" evidence="2">
    <location>
        <begin position="844"/>
        <end position="865"/>
    </location>
</feature>
<protein>
    <recommendedName>
        <fullName evidence="4">Right handed beta helix domain-containing protein</fullName>
    </recommendedName>
</protein>
<feature type="region of interest" description="Disordered" evidence="1">
    <location>
        <begin position="886"/>
        <end position="940"/>
    </location>
</feature>
<evidence type="ECO:0000313" key="5">
    <source>
        <dbReference type="EMBL" id="TMW59675.1"/>
    </source>
</evidence>
<keyword evidence="2" id="KW-0812">Transmembrane</keyword>
<organism evidence="5 6">
    <name type="scientific">Pythium oligandrum</name>
    <name type="common">Mycoparasitic fungus</name>
    <dbReference type="NCBI Taxonomy" id="41045"/>
    <lineage>
        <taxon>Eukaryota</taxon>
        <taxon>Sar</taxon>
        <taxon>Stramenopiles</taxon>
        <taxon>Oomycota</taxon>
        <taxon>Peronosporomycetes</taxon>
        <taxon>Pythiales</taxon>
        <taxon>Pythiaceae</taxon>
        <taxon>Pythium</taxon>
    </lineage>
</organism>